<accession>A0AAE0IFJ5</accession>
<evidence type="ECO:0000313" key="3">
    <source>
        <dbReference type="Proteomes" id="UP001286456"/>
    </source>
</evidence>
<sequence length="89" mass="10481">MNHYLYLSCYRLLLLLLFVSEAVPDFAKGFGCESELVLFYISESMYIKGIDRIIATCLFYFVQYMQTSKLYHNPFLQGMRLTKIPTCQK</sequence>
<protein>
    <recommendedName>
        <fullName evidence="4">Secreted protein</fullName>
    </recommendedName>
</protein>
<keyword evidence="1" id="KW-0732">Signal</keyword>
<name>A0AAE0IFJ5_9PEZI</name>
<keyword evidence="3" id="KW-1185">Reference proteome</keyword>
<dbReference type="AlphaFoldDB" id="A0AAE0IFJ5"/>
<gene>
    <name evidence="2" type="ORF">B0T19DRAFT_428037</name>
</gene>
<dbReference type="Proteomes" id="UP001286456">
    <property type="component" value="Unassembled WGS sequence"/>
</dbReference>
<evidence type="ECO:0000313" key="2">
    <source>
        <dbReference type="EMBL" id="KAK3324205.1"/>
    </source>
</evidence>
<comment type="caution">
    <text evidence="2">The sequence shown here is derived from an EMBL/GenBank/DDBJ whole genome shotgun (WGS) entry which is preliminary data.</text>
</comment>
<dbReference type="EMBL" id="JAUEPO010000004">
    <property type="protein sequence ID" value="KAK3324205.1"/>
    <property type="molecule type" value="Genomic_DNA"/>
</dbReference>
<feature type="signal peptide" evidence="1">
    <location>
        <begin position="1"/>
        <end position="22"/>
    </location>
</feature>
<organism evidence="2 3">
    <name type="scientific">Cercophora scortea</name>
    <dbReference type="NCBI Taxonomy" id="314031"/>
    <lineage>
        <taxon>Eukaryota</taxon>
        <taxon>Fungi</taxon>
        <taxon>Dikarya</taxon>
        <taxon>Ascomycota</taxon>
        <taxon>Pezizomycotina</taxon>
        <taxon>Sordariomycetes</taxon>
        <taxon>Sordariomycetidae</taxon>
        <taxon>Sordariales</taxon>
        <taxon>Lasiosphaeriaceae</taxon>
        <taxon>Cercophora</taxon>
    </lineage>
</organism>
<reference evidence="2" key="1">
    <citation type="journal article" date="2023" name="Mol. Phylogenet. Evol.">
        <title>Genome-scale phylogeny and comparative genomics of the fungal order Sordariales.</title>
        <authorList>
            <person name="Hensen N."/>
            <person name="Bonometti L."/>
            <person name="Westerberg I."/>
            <person name="Brannstrom I.O."/>
            <person name="Guillou S."/>
            <person name="Cros-Aarteil S."/>
            <person name="Calhoun S."/>
            <person name="Haridas S."/>
            <person name="Kuo A."/>
            <person name="Mondo S."/>
            <person name="Pangilinan J."/>
            <person name="Riley R."/>
            <person name="LaButti K."/>
            <person name="Andreopoulos B."/>
            <person name="Lipzen A."/>
            <person name="Chen C."/>
            <person name="Yan M."/>
            <person name="Daum C."/>
            <person name="Ng V."/>
            <person name="Clum A."/>
            <person name="Steindorff A."/>
            <person name="Ohm R.A."/>
            <person name="Martin F."/>
            <person name="Silar P."/>
            <person name="Natvig D.O."/>
            <person name="Lalanne C."/>
            <person name="Gautier V."/>
            <person name="Ament-Velasquez S.L."/>
            <person name="Kruys A."/>
            <person name="Hutchinson M.I."/>
            <person name="Powell A.J."/>
            <person name="Barry K."/>
            <person name="Miller A.N."/>
            <person name="Grigoriev I.V."/>
            <person name="Debuchy R."/>
            <person name="Gladieux P."/>
            <person name="Hiltunen Thoren M."/>
            <person name="Johannesson H."/>
        </authorList>
    </citation>
    <scope>NUCLEOTIDE SEQUENCE</scope>
    <source>
        <strain evidence="2">SMH4131-1</strain>
    </source>
</reference>
<feature type="chain" id="PRO_5041958740" description="Secreted protein" evidence="1">
    <location>
        <begin position="23"/>
        <end position="89"/>
    </location>
</feature>
<evidence type="ECO:0008006" key="4">
    <source>
        <dbReference type="Google" id="ProtNLM"/>
    </source>
</evidence>
<evidence type="ECO:0000256" key="1">
    <source>
        <dbReference type="SAM" id="SignalP"/>
    </source>
</evidence>
<reference evidence="2" key="2">
    <citation type="submission" date="2023-06" db="EMBL/GenBank/DDBJ databases">
        <authorList>
            <consortium name="Lawrence Berkeley National Laboratory"/>
            <person name="Haridas S."/>
            <person name="Hensen N."/>
            <person name="Bonometti L."/>
            <person name="Westerberg I."/>
            <person name="Brannstrom I.O."/>
            <person name="Guillou S."/>
            <person name="Cros-Aarteil S."/>
            <person name="Calhoun S."/>
            <person name="Kuo A."/>
            <person name="Mondo S."/>
            <person name="Pangilinan J."/>
            <person name="Riley R."/>
            <person name="Labutti K."/>
            <person name="Andreopoulos B."/>
            <person name="Lipzen A."/>
            <person name="Chen C."/>
            <person name="Yanf M."/>
            <person name="Daum C."/>
            <person name="Ng V."/>
            <person name="Clum A."/>
            <person name="Steindorff A."/>
            <person name="Ohm R."/>
            <person name="Martin F."/>
            <person name="Silar P."/>
            <person name="Natvig D."/>
            <person name="Lalanne C."/>
            <person name="Gautier V."/>
            <person name="Ament-Velasquez S.L."/>
            <person name="Kruys A."/>
            <person name="Hutchinson M.I."/>
            <person name="Powell A.J."/>
            <person name="Barry K."/>
            <person name="Miller A.N."/>
            <person name="Grigoriev I.V."/>
            <person name="Debuchy R."/>
            <person name="Gladieux P."/>
            <person name="Thoren M.H."/>
            <person name="Johannesson H."/>
        </authorList>
    </citation>
    <scope>NUCLEOTIDE SEQUENCE</scope>
    <source>
        <strain evidence="2">SMH4131-1</strain>
    </source>
</reference>
<proteinExistence type="predicted"/>